<dbReference type="Proteomes" id="UP000821837">
    <property type="component" value="Chromosome 11"/>
</dbReference>
<organism evidence="1 2">
    <name type="scientific">Rhipicephalus sanguineus</name>
    <name type="common">Brown dog tick</name>
    <name type="synonym">Ixodes sanguineus</name>
    <dbReference type="NCBI Taxonomy" id="34632"/>
    <lineage>
        <taxon>Eukaryota</taxon>
        <taxon>Metazoa</taxon>
        <taxon>Ecdysozoa</taxon>
        <taxon>Arthropoda</taxon>
        <taxon>Chelicerata</taxon>
        <taxon>Arachnida</taxon>
        <taxon>Acari</taxon>
        <taxon>Parasitiformes</taxon>
        <taxon>Ixodida</taxon>
        <taxon>Ixodoidea</taxon>
        <taxon>Ixodidae</taxon>
        <taxon>Rhipicephalinae</taxon>
        <taxon>Rhipicephalus</taxon>
        <taxon>Rhipicephalus</taxon>
    </lineage>
</organism>
<reference evidence="1" key="1">
    <citation type="journal article" date="2020" name="Cell">
        <title>Large-Scale Comparative Analyses of Tick Genomes Elucidate Their Genetic Diversity and Vector Capacities.</title>
        <authorList>
            <consortium name="Tick Genome and Microbiome Consortium (TIGMIC)"/>
            <person name="Jia N."/>
            <person name="Wang J."/>
            <person name="Shi W."/>
            <person name="Du L."/>
            <person name="Sun Y."/>
            <person name="Zhan W."/>
            <person name="Jiang J.F."/>
            <person name="Wang Q."/>
            <person name="Zhang B."/>
            <person name="Ji P."/>
            <person name="Bell-Sakyi L."/>
            <person name="Cui X.M."/>
            <person name="Yuan T.T."/>
            <person name="Jiang B.G."/>
            <person name="Yang W.F."/>
            <person name="Lam T.T."/>
            <person name="Chang Q.C."/>
            <person name="Ding S.J."/>
            <person name="Wang X.J."/>
            <person name="Zhu J.G."/>
            <person name="Ruan X.D."/>
            <person name="Zhao L."/>
            <person name="Wei J.T."/>
            <person name="Ye R.Z."/>
            <person name="Que T.C."/>
            <person name="Du C.H."/>
            <person name="Zhou Y.H."/>
            <person name="Cheng J.X."/>
            <person name="Dai P.F."/>
            <person name="Guo W.B."/>
            <person name="Han X.H."/>
            <person name="Huang E.J."/>
            <person name="Li L.F."/>
            <person name="Wei W."/>
            <person name="Gao Y.C."/>
            <person name="Liu J.Z."/>
            <person name="Shao H.Z."/>
            <person name="Wang X."/>
            <person name="Wang C.C."/>
            <person name="Yang T.C."/>
            <person name="Huo Q.B."/>
            <person name="Li W."/>
            <person name="Chen H.Y."/>
            <person name="Chen S.E."/>
            <person name="Zhou L.G."/>
            <person name="Ni X.B."/>
            <person name="Tian J.H."/>
            <person name="Sheng Y."/>
            <person name="Liu T."/>
            <person name="Pan Y.S."/>
            <person name="Xia L.Y."/>
            <person name="Li J."/>
            <person name="Zhao F."/>
            <person name="Cao W.C."/>
        </authorList>
    </citation>
    <scope>NUCLEOTIDE SEQUENCE</scope>
    <source>
        <strain evidence="1">Rsan-2018</strain>
    </source>
</reference>
<protein>
    <submittedName>
        <fullName evidence="1">Uncharacterized protein</fullName>
    </submittedName>
</protein>
<dbReference type="EMBL" id="JABSTV010001247">
    <property type="protein sequence ID" value="KAH7972441.1"/>
    <property type="molecule type" value="Genomic_DNA"/>
</dbReference>
<reference evidence="1" key="2">
    <citation type="submission" date="2021-09" db="EMBL/GenBank/DDBJ databases">
        <authorList>
            <person name="Jia N."/>
            <person name="Wang J."/>
            <person name="Shi W."/>
            <person name="Du L."/>
            <person name="Sun Y."/>
            <person name="Zhan W."/>
            <person name="Jiang J."/>
            <person name="Wang Q."/>
            <person name="Zhang B."/>
            <person name="Ji P."/>
            <person name="Sakyi L.B."/>
            <person name="Cui X."/>
            <person name="Yuan T."/>
            <person name="Jiang B."/>
            <person name="Yang W."/>
            <person name="Lam T.T.-Y."/>
            <person name="Chang Q."/>
            <person name="Ding S."/>
            <person name="Wang X."/>
            <person name="Zhu J."/>
            <person name="Ruan X."/>
            <person name="Zhao L."/>
            <person name="Wei J."/>
            <person name="Que T."/>
            <person name="Du C."/>
            <person name="Cheng J."/>
            <person name="Dai P."/>
            <person name="Han X."/>
            <person name="Huang E."/>
            <person name="Gao Y."/>
            <person name="Liu J."/>
            <person name="Shao H."/>
            <person name="Ye R."/>
            <person name="Li L."/>
            <person name="Wei W."/>
            <person name="Wang X."/>
            <person name="Wang C."/>
            <person name="Huo Q."/>
            <person name="Li W."/>
            <person name="Guo W."/>
            <person name="Chen H."/>
            <person name="Chen S."/>
            <person name="Zhou L."/>
            <person name="Zhou L."/>
            <person name="Ni X."/>
            <person name="Tian J."/>
            <person name="Zhou Y."/>
            <person name="Sheng Y."/>
            <person name="Liu T."/>
            <person name="Pan Y."/>
            <person name="Xia L."/>
            <person name="Li J."/>
            <person name="Zhao F."/>
            <person name="Cao W."/>
        </authorList>
    </citation>
    <scope>NUCLEOTIDE SEQUENCE</scope>
    <source>
        <strain evidence="1">Rsan-2018</strain>
        <tissue evidence="1">Larvae</tissue>
    </source>
</reference>
<evidence type="ECO:0000313" key="1">
    <source>
        <dbReference type="EMBL" id="KAH7972441.1"/>
    </source>
</evidence>
<evidence type="ECO:0000313" key="2">
    <source>
        <dbReference type="Proteomes" id="UP000821837"/>
    </source>
</evidence>
<comment type="caution">
    <text evidence="1">The sequence shown here is derived from an EMBL/GenBank/DDBJ whole genome shotgun (WGS) entry which is preliminary data.</text>
</comment>
<accession>A0A9D4QA08</accession>
<sequence length="195" mass="21621">MYPFDDSRVHRARIQDAAPLRNIVVSGSVTSFAGLFKLYRAFPPEVWTEISRHMAIEYLLNMAEAAHVMKCFVLSPDEFADCDRQSGRRRADDQRVSAGNTPGARHLQPGETLHVQELRLPNCLAQSSEVILGCAAICEDLRELNCVLETAELFLLLSTTLASVTKLECELHEARSRLSTKVSGLISGLPSPRDP</sequence>
<keyword evidence="2" id="KW-1185">Reference proteome</keyword>
<dbReference type="AlphaFoldDB" id="A0A9D4QA08"/>
<name>A0A9D4QA08_RHISA</name>
<proteinExistence type="predicted"/>
<gene>
    <name evidence="1" type="ORF">HPB52_012129</name>
</gene>